<protein>
    <submittedName>
        <fullName evidence="2">SMEK domain-containing protein</fullName>
    </submittedName>
</protein>
<comment type="caution">
    <text evidence="2">The sequence shown here is derived from an EMBL/GenBank/DDBJ whole genome shotgun (WGS) entry which is preliminary data.</text>
</comment>
<proteinExistence type="predicted"/>
<keyword evidence="3" id="KW-1185">Reference proteome</keyword>
<dbReference type="Pfam" id="PF21941">
    <property type="entry name" value="SMEK_N"/>
    <property type="match status" value="1"/>
</dbReference>
<evidence type="ECO:0000313" key="3">
    <source>
        <dbReference type="Proteomes" id="UP001365405"/>
    </source>
</evidence>
<accession>A0ABU9CLV3</accession>
<organism evidence="2 3">
    <name type="scientific">Pseudaquabacterium inlustre</name>
    <dbReference type="NCBI Taxonomy" id="2984192"/>
    <lineage>
        <taxon>Bacteria</taxon>
        <taxon>Pseudomonadati</taxon>
        <taxon>Pseudomonadota</taxon>
        <taxon>Betaproteobacteria</taxon>
        <taxon>Burkholderiales</taxon>
        <taxon>Sphaerotilaceae</taxon>
        <taxon>Pseudaquabacterium</taxon>
    </lineage>
</organism>
<dbReference type="InterPro" id="IPR047740">
    <property type="entry name" value="SMEK_dom"/>
</dbReference>
<name>A0ABU9CLV3_9BURK</name>
<gene>
    <name evidence="2" type="ORF">AACH10_20330</name>
</gene>
<dbReference type="NCBIfam" id="NF033859">
    <property type="entry name" value="SMEK_N"/>
    <property type="match status" value="1"/>
</dbReference>
<sequence length="243" mass="26923">MLEALIKNLTQDIAILQRRIELGKDAGFNDMSRLLEVLTIQVFKALNIADLVRMDQLRMSFPAIDVADKGKSGGIAVQVTSVADANKVKKTIQAFEKQDANGKSIKDGYAKLYIFGFCKHAKRVEVPPYCEVIGPGFLVDQLTDLGDEVPVQDVLDAIRRHLDYASIHPYDDVACLRIALGYISRNAVRHFMSCEGDVNDMTRGLTEITELLGKGTVNRKEKSKATLNKALISTLRRADTQLA</sequence>
<dbReference type="EMBL" id="JBBUTH010000010">
    <property type="protein sequence ID" value="MEK8052608.1"/>
    <property type="molecule type" value="Genomic_DNA"/>
</dbReference>
<feature type="domain" description="SMEK" evidence="1">
    <location>
        <begin position="9"/>
        <end position="119"/>
    </location>
</feature>
<evidence type="ECO:0000313" key="2">
    <source>
        <dbReference type="EMBL" id="MEK8052608.1"/>
    </source>
</evidence>
<evidence type="ECO:0000259" key="1">
    <source>
        <dbReference type="Pfam" id="PF21941"/>
    </source>
</evidence>
<reference evidence="2 3" key="1">
    <citation type="submission" date="2024-04" db="EMBL/GenBank/DDBJ databases">
        <title>Novel species of the genus Ideonella isolated from streams.</title>
        <authorList>
            <person name="Lu H."/>
        </authorList>
    </citation>
    <scope>NUCLEOTIDE SEQUENCE [LARGE SCALE GENOMIC DNA]</scope>
    <source>
        <strain evidence="2 3">DXS22W</strain>
    </source>
</reference>
<dbReference type="RefSeq" id="WP_341412336.1">
    <property type="nucleotide sequence ID" value="NZ_JBBUTH010000010.1"/>
</dbReference>
<dbReference type="Proteomes" id="UP001365405">
    <property type="component" value="Unassembled WGS sequence"/>
</dbReference>